<keyword evidence="3" id="KW-1185">Reference proteome</keyword>
<feature type="signal peptide" evidence="1">
    <location>
        <begin position="1"/>
        <end position="17"/>
    </location>
</feature>
<dbReference type="EMBL" id="BPLR01019379">
    <property type="protein sequence ID" value="GIX67158.1"/>
    <property type="molecule type" value="Genomic_DNA"/>
</dbReference>
<protein>
    <recommendedName>
        <fullName evidence="4">Secreted protein</fullName>
    </recommendedName>
</protein>
<organism evidence="2 3">
    <name type="scientific">Caerostris extrusa</name>
    <name type="common">Bark spider</name>
    <name type="synonym">Caerostris bankana</name>
    <dbReference type="NCBI Taxonomy" id="172846"/>
    <lineage>
        <taxon>Eukaryota</taxon>
        <taxon>Metazoa</taxon>
        <taxon>Ecdysozoa</taxon>
        <taxon>Arthropoda</taxon>
        <taxon>Chelicerata</taxon>
        <taxon>Arachnida</taxon>
        <taxon>Araneae</taxon>
        <taxon>Araneomorphae</taxon>
        <taxon>Entelegynae</taxon>
        <taxon>Araneoidea</taxon>
        <taxon>Araneidae</taxon>
        <taxon>Caerostris</taxon>
    </lineage>
</organism>
<keyword evidence="1" id="KW-0732">Signal</keyword>
<comment type="caution">
    <text evidence="2">The sequence shown here is derived from an EMBL/GenBank/DDBJ whole genome shotgun (WGS) entry which is preliminary data.</text>
</comment>
<dbReference type="Proteomes" id="UP001054945">
    <property type="component" value="Unassembled WGS sequence"/>
</dbReference>
<proteinExistence type="predicted"/>
<evidence type="ECO:0000313" key="2">
    <source>
        <dbReference type="EMBL" id="GIX67158.1"/>
    </source>
</evidence>
<name>A0AAV4M5D3_CAEEX</name>
<evidence type="ECO:0008006" key="4">
    <source>
        <dbReference type="Google" id="ProtNLM"/>
    </source>
</evidence>
<reference evidence="2 3" key="1">
    <citation type="submission" date="2021-06" db="EMBL/GenBank/DDBJ databases">
        <title>Caerostris extrusa draft genome.</title>
        <authorList>
            <person name="Kono N."/>
            <person name="Arakawa K."/>
        </authorList>
    </citation>
    <scope>NUCLEOTIDE SEQUENCE [LARGE SCALE GENOMIC DNA]</scope>
</reference>
<gene>
    <name evidence="2" type="primary">AVEN_59067_1</name>
    <name evidence="2" type="ORF">CEXT_101411</name>
</gene>
<evidence type="ECO:0000256" key="1">
    <source>
        <dbReference type="SAM" id="SignalP"/>
    </source>
</evidence>
<evidence type="ECO:0000313" key="3">
    <source>
        <dbReference type="Proteomes" id="UP001054945"/>
    </source>
</evidence>
<dbReference type="AlphaFoldDB" id="A0AAV4M5D3"/>
<sequence>MWGLLLVIFGVWNGVLAADDRCSEEPIGQCFPDRGDVDDIPGNAEELRQLCSYLRNSVRCVESVKEDCGLDNYDEQRMELLGDFVRATCQEEGSRLNTQISDNMPCLKEVIDNDSQLCSSLTRNSIRALKDHLESKKASRDEEEIETLFDCLFSSLQANCFLAQVTNKCGNEAKEASLELMDRTGILKDQCPASMRVEIEEMLEILAMGIQEDIYIKDLFD</sequence>
<accession>A0AAV4M5D3</accession>
<feature type="chain" id="PRO_5043910071" description="Secreted protein" evidence="1">
    <location>
        <begin position="18"/>
        <end position="221"/>
    </location>
</feature>